<keyword evidence="7 9" id="KW-0811">Translocation</keyword>
<comment type="similarity">
    <text evidence="2 9 10">Belongs to the SecY/SEC61-alpha family.</text>
</comment>
<evidence type="ECO:0000256" key="4">
    <source>
        <dbReference type="ARBA" id="ARBA00022692"/>
    </source>
</evidence>
<dbReference type="PRINTS" id="PR00303">
    <property type="entry name" value="SECYTRNLCASE"/>
</dbReference>
<evidence type="ECO:0000256" key="8">
    <source>
        <dbReference type="ARBA" id="ARBA00023136"/>
    </source>
</evidence>
<dbReference type="InterPro" id="IPR023201">
    <property type="entry name" value="SecY_dom_sf"/>
</dbReference>
<organism evidence="11">
    <name type="scientific">uncultured Chloroflexi bacterium Rifle_16ft_4_minimus_1477</name>
    <dbReference type="NCBI Taxonomy" id="1665058"/>
    <lineage>
        <taxon>Bacteria</taxon>
        <taxon>Bacillati</taxon>
        <taxon>Chloroflexota</taxon>
        <taxon>environmental samples</taxon>
    </lineage>
</organism>
<evidence type="ECO:0000256" key="5">
    <source>
        <dbReference type="ARBA" id="ARBA00022927"/>
    </source>
</evidence>
<feature type="transmembrane region" description="Helical" evidence="9">
    <location>
        <begin position="409"/>
        <end position="431"/>
    </location>
</feature>
<comment type="function">
    <text evidence="9">The central subunit of the protein translocation channel SecYEG. Consists of two halves formed by TMs 1-5 and 6-10. These two domains form a lateral gate at the front which open onto the bilayer between TMs 2 and 7, and are clamped together by SecE at the back. The channel is closed by both a pore ring composed of hydrophobic SecY resides and a short helix (helix 2A) on the extracellular side of the membrane which forms a plug. The plug probably moves laterally to allow the channel to open. The ring and the pore may move independently.</text>
</comment>
<evidence type="ECO:0000256" key="1">
    <source>
        <dbReference type="ARBA" id="ARBA00004141"/>
    </source>
</evidence>
<keyword evidence="4 9" id="KW-0812">Transmembrane</keyword>
<gene>
    <name evidence="9 11" type="primary">secY</name>
</gene>
<dbReference type="EMBL" id="KT006951">
    <property type="protein sequence ID" value="AKQ01124.1"/>
    <property type="molecule type" value="Genomic_DNA"/>
</dbReference>
<feature type="transmembrane region" description="Helical" evidence="9">
    <location>
        <begin position="225"/>
        <end position="247"/>
    </location>
</feature>
<dbReference type="SUPFAM" id="SSF103491">
    <property type="entry name" value="Preprotein translocase SecY subunit"/>
    <property type="match status" value="1"/>
</dbReference>
<keyword evidence="8 9" id="KW-0472">Membrane</keyword>
<dbReference type="GO" id="GO:0005886">
    <property type="term" value="C:plasma membrane"/>
    <property type="evidence" value="ECO:0007669"/>
    <property type="project" value="UniProtKB-SubCell"/>
</dbReference>
<keyword evidence="3 9" id="KW-0813">Transport</keyword>
<dbReference type="GO" id="GO:0006605">
    <property type="term" value="P:protein targeting"/>
    <property type="evidence" value="ECO:0007669"/>
    <property type="project" value="UniProtKB-UniRule"/>
</dbReference>
<accession>A0A0H4TKT0</accession>
<reference evidence="11" key="1">
    <citation type="journal article" date="2015" name="ISME J.">
        <title>Aquifer environment selects for microbial species cohorts in sediment and groundwater.</title>
        <authorList>
            <person name="Hug L.A."/>
            <person name="Thomas B.C."/>
            <person name="Brown C.T."/>
            <person name="Frischkorn K.R."/>
            <person name="Williams K.H."/>
            <person name="Tringe S.G."/>
            <person name="Banfield J.F."/>
        </authorList>
    </citation>
    <scope>NUCLEOTIDE SEQUENCE</scope>
</reference>
<feature type="transmembrane region" description="Helical" evidence="9">
    <location>
        <begin position="165"/>
        <end position="186"/>
    </location>
</feature>
<dbReference type="HAMAP" id="MF_01465">
    <property type="entry name" value="SecY"/>
    <property type="match status" value="1"/>
</dbReference>
<sequence length="457" mass="50123">MRRGFAGVNRYVRLLFTAPDIRRKLLITFVILVIYRFVAHIPVPGVDRDVIAALVNQGSAASTLVGLIDLISGGTLLNFSVLAMGVYPYITAQIILQLLMPLIPSLQKRMEEDPREGRKWMERWTYYLAVPMAALTAIGQINIFSTFAGGQVVEGFGFFGPDANVLGSAAIIFSMTAGTMFAIWLGELISEYGIRNQGLSLIIFAGIISRIPANFAQLLTGQVSGIISMIAIAIIMVLTVFVIVYVQQGRRNVPVMYPGRRMGNRMSMPVKGTLPLMVNMSGMIPLIFAQAILQLPSILSAFFANSETAWVASLAAGVQNFFNPQAGWYWLLYFLMVFAFSFFYTDVLFAQQNYGENLKRVGAQIPGVSRGAPTQKYLTTVLRRITLPGAVFLGAIAVLPFIITRLLPFLASSGAQSGLFLVSSSGLLIVVGTVRETFFNIDAELKLHGYEESLLVR</sequence>
<feature type="transmembrane region" description="Helical" evidence="9">
    <location>
        <begin position="21"/>
        <end position="38"/>
    </location>
</feature>
<evidence type="ECO:0000256" key="7">
    <source>
        <dbReference type="ARBA" id="ARBA00023010"/>
    </source>
</evidence>
<dbReference type="InterPro" id="IPR002208">
    <property type="entry name" value="SecY/SEC61-alpha"/>
</dbReference>
<feature type="transmembrane region" description="Helical" evidence="9">
    <location>
        <begin position="86"/>
        <end position="103"/>
    </location>
</feature>
<feature type="transmembrane region" description="Helical" evidence="9">
    <location>
        <begin position="268"/>
        <end position="293"/>
    </location>
</feature>
<keyword evidence="5 9" id="KW-0653">Protein transport</keyword>
<dbReference type="PIRSF" id="PIRSF004557">
    <property type="entry name" value="SecY"/>
    <property type="match status" value="1"/>
</dbReference>
<dbReference type="InterPro" id="IPR026593">
    <property type="entry name" value="SecY"/>
</dbReference>
<protein>
    <recommendedName>
        <fullName evidence="9">Protein translocase subunit SecY</fullName>
    </recommendedName>
</protein>
<evidence type="ECO:0000256" key="10">
    <source>
        <dbReference type="RuleBase" id="RU004349"/>
    </source>
</evidence>
<evidence type="ECO:0000256" key="9">
    <source>
        <dbReference type="HAMAP-Rule" id="MF_01465"/>
    </source>
</evidence>
<feature type="transmembrane region" description="Helical" evidence="9">
    <location>
        <begin position="198"/>
        <end position="219"/>
    </location>
</feature>
<comment type="subcellular location">
    <subcellularLocation>
        <location evidence="9">Cell membrane</location>
        <topology evidence="9">Multi-pass membrane protein</topology>
    </subcellularLocation>
    <subcellularLocation>
        <location evidence="1">Membrane</location>
        <topology evidence="1">Multi-pass membrane protein</topology>
    </subcellularLocation>
</comment>
<name>A0A0H4TKT0_9CHLR</name>
<dbReference type="PROSITE" id="PS00755">
    <property type="entry name" value="SECY_1"/>
    <property type="match status" value="1"/>
</dbReference>
<dbReference type="InterPro" id="IPR030659">
    <property type="entry name" value="SecY_CS"/>
</dbReference>
<dbReference type="GO" id="GO:0043952">
    <property type="term" value="P:protein transport by the Sec complex"/>
    <property type="evidence" value="ECO:0007669"/>
    <property type="project" value="UniProtKB-UniRule"/>
</dbReference>
<keyword evidence="6 9" id="KW-1133">Transmembrane helix</keyword>
<evidence type="ECO:0000256" key="2">
    <source>
        <dbReference type="ARBA" id="ARBA00005751"/>
    </source>
</evidence>
<evidence type="ECO:0000256" key="6">
    <source>
        <dbReference type="ARBA" id="ARBA00022989"/>
    </source>
</evidence>
<dbReference type="Gene3D" id="1.10.3370.10">
    <property type="entry name" value="SecY subunit domain"/>
    <property type="match status" value="1"/>
</dbReference>
<dbReference type="Pfam" id="PF00344">
    <property type="entry name" value="SecY"/>
    <property type="match status" value="1"/>
</dbReference>
<proteinExistence type="inferred from homology"/>
<feature type="transmembrane region" description="Helical" evidence="9">
    <location>
        <begin position="124"/>
        <end position="145"/>
    </location>
</feature>
<dbReference type="AlphaFoldDB" id="A0A0H4TKT0"/>
<feature type="transmembrane region" description="Helical" evidence="9">
    <location>
        <begin position="328"/>
        <end position="350"/>
    </location>
</feature>
<dbReference type="NCBIfam" id="TIGR00967">
    <property type="entry name" value="3a0501s007"/>
    <property type="match status" value="1"/>
</dbReference>
<comment type="subunit">
    <text evidence="9">Component of the Sec protein translocase complex. Heterotrimer consisting of SecY, SecE and SecG subunits. The heterotrimers can form oligomers, although 1 heterotrimer is thought to be able to translocate proteins. Interacts with the ribosome. Interacts with SecDF, and other proteins may be involved. Interacts with SecA.</text>
</comment>
<keyword evidence="9" id="KW-1003">Cell membrane</keyword>
<dbReference type="GO" id="GO:0065002">
    <property type="term" value="P:intracellular protein transmembrane transport"/>
    <property type="evidence" value="ECO:0007669"/>
    <property type="project" value="UniProtKB-UniRule"/>
</dbReference>
<feature type="transmembrane region" description="Helical" evidence="9">
    <location>
        <begin position="385"/>
        <end position="403"/>
    </location>
</feature>
<evidence type="ECO:0000313" key="11">
    <source>
        <dbReference type="EMBL" id="AKQ01124.1"/>
    </source>
</evidence>
<dbReference type="PANTHER" id="PTHR10906">
    <property type="entry name" value="SECY/SEC61-ALPHA FAMILY MEMBER"/>
    <property type="match status" value="1"/>
</dbReference>
<evidence type="ECO:0000256" key="3">
    <source>
        <dbReference type="ARBA" id="ARBA00022448"/>
    </source>
</evidence>